<organism evidence="3 4">
    <name type="scientific">Geodia barretti</name>
    <name type="common">Barrett's horny sponge</name>
    <dbReference type="NCBI Taxonomy" id="519541"/>
    <lineage>
        <taxon>Eukaryota</taxon>
        <taxon>Metazoa</taxon>
        <taxon>Porifera</taxon>
        <taxon>Demospongiae</taxon>
        <taxon>Heteroscleromorpha</taxon>
        <taxon>Tetractinellida</taxon>
        <taxon>Astrophorina</taxon>
        <taxon>Geodiidae</taxon>
        <taxon>Geodia</taxon>
    </lineage>
</organism>
<proteinExistence type="predicted"/>
<dbReference type="EMBL" id="CASHTH010001865">
    <property type="protein sequence ID" value="CAI8021099.1"/>
    <property type="molecule type" value="Genomic_DNA"/>
</dbReference>
<feature type="region of interest" description="Disordered" evidence="1">
    <location>
        <begin position="235"/>
        <end position="342"/>
    </location>
</feature>
<keyword evidence="2" id="KW-0812">Transmembrane</keyword>
<keyword evidence="2" id="KW-0472">Membrane</keyword>
<sequence>MVVYVIPIPIEQGTDARGFPADGLVLSSQDGTYVIVVKGPVLTSQENGAPGKQVVLRSQITAVDNLDSDNVRVLTKEKRHIVINLESCSQRVMPGGHPVLSEWVGTSNDYIYLTEDDILVVVNDTSIEPEYGPKGVANKQQMMLFVEQATKQTPIPTSTPDPHPPSPPKYGTNVDAIGWSCGGIVVVGLIAFLFIAITVVLMRKGNNRAPFQRLFCTQSDDSRAEIHLESCQNMIELPEIRRPEDRDSTPSPDPAISTVSPPVPATPDNLDSYNGPHHNSTAVFPTTHVSNSETHTTFPEHLSSGSEMSELPSVHSPPQQASEGRNQQHTTNTTGAVLVSNTDNTSVDTSVFTYPYPEENQLLQTKFVS</sequence>
<keyword evidence="4" id="KW-1185">Reference proteome</keyword>
<evidence type="ECO:0000313" key="4">
    <source>
        <dbReference type="Proteomes" id="UP001174909"/>
    </source>
</evidence>
<dbReference type="AlphaFoldDB" id="A0AA35WHW8"/>
<feature type="compositionally biased region" description="Polar residues" evidence="1">
    <location>
        <begin position="316"/>
        <end position="342"/>
    </location>
</feature>
<dbReference type="Proteomes" id="UP001174909">
    <property type="component" value="Unassembled WGS sequence"/>
</dbReference>
<comment type="caution">
    <text evidence="3">The sequence shown here is derived from an EMBL/GenBank/DDBJ whole genome shotgun (WGS) entry which is preliminary data.</text>
</comment>
<evidence type="ECO:0000256" key="2">
    <source>
        <dbReference type="SAM" id="Phobius"/>
    </source>
</evidence>
<keyword evidence="2" id="KW-1133">Transmembrane helix</keyword>
<feature type="compositionally biased region" description="Basic and acidic residues" evidence="1">
    <location>
        <begin position="238"/>
        <end position="248"/>
    </location>
</feature>
<evidence type="ECO:0000256" key="1">
    <source>
        <dbReference type="SAM" id="MobiDB-lite"/>
    </source>
</evidence>
<feature type="transmembrane region" description="Helical" evidence="2">
    <location>
        <begin position="176"/>
        <end position="202"/>
    </location>
</feature>
<gene>
    <name evidence="3" type="ORF">GBAR_LOCUS12554</name>
</gene>
<feature type="compositionally biased region" description="Polar residues" evidence="1">
    <location>
        <begin position="269"/>
        <end position="307"/>
    </location>
</feature>
<accession>A0AA35WHW8</accession>
<protein>
    <submittedName>
        <fullName evidence="3">Uncharacterized protein</fullName>
    </submittedName>
</protein>
<evidence type="ECO:0000313" key="3">
    <source>
        <dbReference type="EMBL" id="CAI8021099.1"/>
    </source>
</evidence>
<name>A0AA35WHW8_GEOBA</name>
<reference evidence="3" key="1">
    <citation type="submission" date="2023-03" db="EMBL/GenBank/DDBJ databases">
        <authorList>
            <person name="Steffen K."/>
            <person name="Cardenas P."/>
        </authorList>
    </citation>
    <scope>NUCLEOTIDE SEQUENCE</scope>
</reference>